<gene>
    <name evidence="3" type="ORF">IAB08_00830</name>
</gene>
<protein>
    <submittedName>
        <fullName evidence="3">Uncharacterized protein</fullName>
    </submittedName>
</protein>
<keyword evidence="2" id="KW-1133">Transmembrane helix</keyword>
<proteinExistence type="predicted"/>
<evidence type="ECO:0000313" key="4">
    <source>
        <dbReference type="Proteomes" id="UP000823612"/>
    </source>
</evidence>
<evidence type="ECO:0000256" key="1">
    <source>
        <dbReference type="SAM" id="MobiDB-lite"/>
    </source>
</evidence>
<evidence type="ECO:0000256" key="2">
    <source>
        <dbReference type="SAM" id="Phobius"/>
    </source>
</evidence>
<accession>A0A9D9H193</accession>
<feature type="region of interest" description="Disordered" evidence="1">
    <location>
        <begin position="28"/>
        <end position="47"/>
    </location>
</feature>
<reference evidence="3" key="1">
    <citation type="submission" date="2020-10" db="EMBL/GenBank/DDBJ databases">
        <authorList>
            <person name="Gilroy R."/>
        </authorList>
    </citation>
    <scope>NUCLEOTIDE SEQUENCE</scope>
    <source>
        <strain evidence="3">2889</strain>
    </source>
</reference>
<name>A0A9D9H193_9BACT</name>
<comment type="caution">
    <text evidence="3">The sequence shown here is derived from an EMBL/GenBank/DDBJ whole genome shotgun (WGS) entry which is preliminary data.</text>
</comment>
<dbReference type="AlphaFoldDB" id="A0A9D9H193"/>
<reference evidence="3" key="2">
    <citation type="journal article" date="2021" name="PeerJ">
        <title>Extensive microbial diversity within the chicken gut microbiome revealed by metagenomics and culture.</title>
        <authorList>
            <person name="Gilroy R."/>
            <person name="Ravi A."/>
            <person name="Getino M."/>
            <person name="Pursley I."/>
            <person name="Horton D.L."/>
            <person name="Alikhan N.F."/>
            <person name="Baker D."/>
            <person name="Gharbi K."/>
            <person name="Hall N."/>
            <person name="Watson M."/>
            <person name="Adriaenssens E.M."/>
            <person name="Foster-Nyarko E."/>
            <person name="Jarju S."/>
            <person name="Secka A."/>
            <person name="Antonio M."/>
            <person name="Oren A."/>
            <person name="Chaudhuri R.R."/>
            <person name="La Ragione R."/>
            <person name="Hildebrand F."/>
            <person name="Pallen M.J."/>
        </authorList>
    </citation>
    <scope>NUCLEOTIDE SEQUENCE</scope>
    <source>
        <strain evidence="3">2889</strain>
    </source>
</reference>
<organism evidence="3 4">
    <name type="scientific">Candidatus Pullibacteroides excrementavium</name>
    <dbReference type="NCBI Taxonomy" id="2840905"/>
    <lineage>
        <taxon>Bacteria</taxon>
        <taxon>Pseudomonadati</taxon>
        <taxon>Bacteroidota</taxon>
        <taxon>Bacteroidia</taxon>
        <taxon>Bacteroidales</taxon>
        <taxon>Candidatus Pullibacteroides</taxon>
    </lineage>
</organism>
<keyword evidence="2" id="KW-0812">Transmembrane</keyword>
<dbReference type="EMBL" id="JADIMZ010000011">
    <property type="protein sequence ID" value="MBO8431827.1"/>
    <property type="molecule type" value="Genomic_DNA"/>
</dbReference>
<evidence type="ECO:0000313" key="3">
    <source>
        <dbReference type="EMBL" id="MBO8431827.1"/>
    </source>
</evidence>
<keyword evidence="2" id="KW-0472">Membrane</keyword>
<dbReference type="Proteomes" id="UP000823612">
    <property type="component" value="Unassembled WGS sequence"/>
</dbReference>
<sequence>MGKLNNYAGLFGLAAVALLVYGLFFANSGTTTSTEGSFIGRRGGRRR</sequence>
<feature type="transmembrane region" description="Helical" evidence="2">
    <location>
        <begin position="7"/>
        <end position="26"/>
    </location>
</feature>